<organism evidence="2 3">
    <name type="scientific">Saprolegnia parasitica (strain CBS 223.65)</name>
    <dbReference type="NCBI Taxonomy" id="695850"/>
    <lineage>
        <taxon>Eukaryota</taxon>
        <taxon>Sar</taxon>
        <taxon>Stramenopiles</taxon>
        <taxon>Oomycota</taxon>
        <taxon>Saprolegniomycetes</taxon>
        <taxon>Saprolegniales</taxon>
        <taxon>Saprolegniaceae</taxon>
        <taxon>Saprolegnia</taxon>
    </lineage>
</organism>
<sequence>MHIEITPARIASLAQPESSLRDDIVHLLQALVPGWAQETAISISQLHGGQSNTMFACSIATSTVILRVYGHGLDAFMHRDEELFIYRALSQQHLGLGLVGTFENGRIETFIAGRPLTATDLRVPAIFTKVARRFRVFHGVDLAIDRAPRLLDTIDEWLRLAQSVVTPALVDFDAWALGWTRLKDLLRSVPSPIVFCHNDLNCSNIMLSSKTDDVVFIDFEYSHYNPRGFDIGNHFTEWCYFMHGPPDEVGDVAMYPSEADQRAFCAAYLESADDMAIEALRLEANVYALASHLYWATWAIVQSPKSSPAFDYFAYGVGRWHLFQAQETRCMRLCVPPSRRPNRRRCYKL</sequence>
<dbReference type="AlphaFoldDB" id="A0A067D2U8"/>
<dbReference type="RefSeq" id="XP_012196100.1">
    <property type="nucleotide sequence ID" value="XM_012340710.1"/>
</dbReference>
<dbReference type="OMA" id="PLSCHEI"/>
<dbReference type="CDD" id="cd05157">
    <property type="entry name" value="ETNK_euk"/>
    <property type="match status" value="1"/>
</dbReference>
<dbReference type="PANTHER" id="PTHR22603">
    <property type="entry name" value="CHOLINE/ETHANOALAMINE KINASE"/>
    <property type="match status" value="1"/>
</dbReference>
<name>A0A067D2U8_SAPPC</name>
<dbReference type="KEGG" id="spar:SPRG_02159"/>
<dbReference type="STRING" id="695850.A0A067D2U8"/>
<protein>
    <recommendedName>
        <fullName evidence="4">Choline/ethanolamine kinase</fullName>
    </recommendedName>
</protein>
<evidence type="ECO:0000313" key="2">
    <source>
        <dbReference type="EMBL" id="KDO33352.1"/>
    </source>
</evidence>
<gene>
    <name evidence="2" type="ORF">SPRG_02159</name>
</gene>
<keyword evidence="3" id="KW-1185">Reference proteome</keyword>
<dbReference type="OrthoDB" id="10267235at2759"/>
<dbReference type="Proteomes" id="UP000030745">
    <property type="component" value="Unassembled WGS sequence"/>
</dbReference>
<proteinExistence type="inferred from homology"/>
<dbReference type="GeneID" id="24124722"/>
<dbReference type="InterPro" id="IPR011009">
    <property type="entry name" value="Kinase-like_dom_sf"/>
</dbReference>
<dbReference type="PANTHER" id="PTHR22603:SF93">
    <property type="entry name" value="RE24176P"/>
    <property type="match status" value="1"/>
</dbReference>
<dbReference type="GO" id="GO:0005737">
    <property type="term" value="C:cytoplasm"/>
    <property type="evidence" value="ECO:0007669"/>
    <property type="project" value="TreeGrafter"/>
</dbReference>
<dbReference type="SUPFAM" id="SSF56112">
    <property type="entry name" value="Protein kinase-like (PK-like)"/>
    <property type="match status" value="1"/>
</dbReference>
<dbReference type="Gene3D" id="3.90.1200.10">
    <property type="match status" value="1"/>
</dbReference>
<dbReference type="Gene3D" id="3.30.200.20">
    <property type="entry name" value="Phosphorylase Kinase, domain 1"/>
    <property type="match status" value="1"/>
</dbReference>
<reference evidence="2 3" key="1">
    <citation type="journal article" date="2013" name="PLoS Genet.">
        <title>Distinctive expansion of potential virulence genes in the genome of the oomycete fish pathogen Saprolegnia parasitica.</title>
        <authorList>
            <person name="Jiang R.H."/>
            <person name="de Bruijn I."/>
            <person name="Haas B.J."/>
            <person name="Belmonte R."/>
            <person name="Lobach L."/>
            <person name="Christie J."/>
            <person name="van den Ackerveken G."/>
            <person name="Bottin A."/>
            <person name="Bulone V."/>
            <person name="Diaz-Moreno S.M."/>
            <person name="Dumas B."/>
            <person name="Fan L."/>
            <person name="Gaulin E."/>
            <person name="Govers F."/>
            <person name="Grenville-Briggs L.J."/>
            <person name="Horner N.R."/>
            <person name="Levin J.Z."/>
            <person name="Mammella M."/>
            <person name="Meijer H.J."/>
            <person name="Morris P."/>
            <person name="Nusbaum C."/>
            <person name="Oome S."/>
            <person name="Phillips A.J."/>
            <person name="van Rooyen D."/>
            <person name="Rzeszutek E."/>
            <person name="Saraiva M."/>
            <person name="Secombes C.J."/>
            <person name="Seidl M.F."/>
            <person name="Snel B."/>
            <person name="Stassen J.H."/>
            <person name="Sykes S."/>
            <person name="Tripathy S."/>
            <person name="van den Berg H."/>
            <person name="Vega-Arreguin J.C."/>
            <person name="Wawra S."/>
            <person name="Young S.K."/>
            <person name="Zeng Q."/>
            <person name="Dieguez-Uribeondo J."/>
            <person name="Russ C."/>
            <person name="Tyler B.M."/>
            <person name="van West P."/>
        </authorList>
    </citation>
    <scope>NUCLEOTIDE SEQUENCE [LARGE SCALE GENOMIC DNA]</scope>
    <source>
        <strain evidence="2 3">CBS 223.65</strain>
    </source>
</reference>
<comment type="similarity">
    <text evidence="1">Belongs to the choline/ethanolamine kinase family.</text>
</comment>
<dbReference type="Pfam" id="PF01633">
    <property type="entry name" value="Choline_kinase"/>
    <property type="match status" value="1"/>
</dbReference>
<dbReference type="GO" id="GO:0006646">
    <property type="term" value="P:phosphatidylethanolamine biosynthetic process"/>
    <property type="evidence" value="ECO:0007669"/>
    <property type="project" value="TreeGrafter"/>
</dbReference>
<evidence type="ECO:0000256" key="1">
    <source>
        <dbReference type="ARBA" id="ARBA00038211"/>
    </source>
</evidence>
<dbReference type="EMBL" id="KK583193">
    <property type="protein sequence ID" value="KDO33352.1"/>
    <property type="molecule type" value="Genomic_DNA"/>
</dbReference>
<accession>A0A067D2U8</accession>
<dbReference type="GO" id="GO:0004305">
    <property type="term" value="F:ethanolamine kinase activity"/>
    <property type="evidence" value="ECO:0007669"/>
    <property type="project" value="TreeGrafter"/>
</dbReference>
<evidence type="ECO:0008006" key="4">
    <source>
        <dbReference type="Google" id="ProtNLM"/>
    </source>
</evidence>
<evidence type="ECO:0000313" key="3">
    <source>
        <dbReference type="Proteomes" id="UP000030745"/>
    </source>
</evidence>
<dbReference type="GO" id="GO:0004103">
    <property type="term" value="F:choline kinase activity"/>
    <property type="evidence" value="ECO:0007669"/>
    <property type="project" value="TreeGrafter"/>
</dbReference>
<dbReference type="VEuPathDB" id="FungiDB:SPRG_02159"/>